<dbReference type="KEGG" id="hae:halTADL_0195"/>
<protein>
    <submittedName>
        <fullName evidence="1">Uncharacterized protein</fullName>
    </submittedName>
</protein>
<evidence type="ECO:0000313" key="2">
    <source>
        <dbReference type="Proteomes" id="UP000198888"/>
    </source>
</evidence>
<proteinExistence type="predicted"/>
<gene>
    <name evidence="1" type="ORF">SAMN05444271_106125</name>
</gene>
<dbReference type="EMBL" id="FNYR01000006">
    <property type="protein sequence ID" value="SEI72478.1"/>
    <property type="molecule type" value="Genomic_DNA"/>
</dbReference>
<keyword evidence="2" id="KW-1185">Reference proteome</keyword>
<accession>A0A2H4PY47</accession>
<evidence type="ECO:0000313" key="1">
    <source>
        <dbReference type="EMBL" id="SEI72478.1"/>
    </source>
</evidence>
<dbReference type="Proteomes" id="UP000198888">
    <property type="component" value="Unassembled WGS sequence"/>
</dbReference>
<dbReference type="AlphaFoldDB" id="A0A1H6SX13"/>
<reference evidence="1 2" key="1">
    <citation type="submission" date="2016-10" db="EMBL/GenBank/DDBJ databases">
        <authorList>
            <person name="de Groot N.N."/>
        </authorList>
    </citation>
    <scope>NUCLEOTIDE SEQUENCE [LARGE SCALE GENOMIC DNA]</scope>
    <source>
        <strain evidence="1 2">DSM 22187</strain>
    </source>
</reference>
<name>A0A1H6SX13_9EURY</name>
<sequence>MVSQPRTALNKVRIDERQMSTEQLRKLFYRINIGDVLGFTTDHYCLYAGYEVFTQKRSPESQFPRHIIAENSGGATYRFTDTGERIKIYHISPTDGQPVSTGEVQHVEILEYADHPLH</sequence>
<organism evidence="1 2">
    <name type="scientific">Halohasta litchfieldiae</name>
    <dbReference type="NCBI Taxonomy" id="1073996"/>
    <lineage>
        <taxon>Archaea</taxon>
        <taxon>Methanobacteriati</taxon>
        <taxon>Methanobacteriota</taxon>
        <taxon>Stenosarchaea group</taxon>
        <taxon>Halobacteria</taxon>
        <taxon>Halobacteriales</taxon>
        <taxon>Haloferacaceae</taxon>
        <taxon>Halohasta</taxon>
    </lineage>
</organism>
<accession>A0A1H6SX13</accession>